<dbReference type="EMBL" id="PFCQ01000003">
    <property type="protein sequence ID" value="PIR68531.1"/>
    <property type="molecule type" value="Genomic_DNA"/>
</dbReference>
<dbReference type="Proteomes" id="UP000230094">
    <property type="component" value="Unassembled WGS sequence"/>
</dbReference>
<reference evidence="3" key="1">
    <citation type="submission" date="2017-09" db="EMBL/GenBank/DDBJ databases">
        <title>Depth-based differentiation of microbial function through sediment-hosted aquifers and enrichment of novel symbionts in the deep terrestrial subsurface.</title>
        <authorList>
            <person name="Probst A.J."/>
            <person name="Ladd B."/>
            <person name="Jarett J.K."/>
            <person name="Geller-Mcgrath D.E."/>
            <person name="Sieber C.M.K."/>
            <person name="Emerson J.B."/>
            <person name="Anantharaman K."/>
            <person name="Thomas B.C."/>
            <person name="Malmstrom R."/>
            <person name="Stieglmeier M."/>
            <person name="Klingl A."/>
            <person name="Woyke T."/>
            <person name="Ryan C.M."/>
            <person name="Banfield J.F."/>
        </authorList>
    </citation>
    <scope>NUCLEOTIDE SEQUENCE [LARGE SCALE GENOMIC DNA]</scope>
</reference>
<sequence>MTRKHNKNQENKLKRLGGMQRKVLLLLTAGLALGLTRSPKKNWWILKQIPKEWEKINRQTLERAINSLYVSRLVQEKHNKDGTTTMIVNENGKQRVLRFNLEKIKIKKIERWDKKWRIVMFDIPERFKKIREALRFHFKEMGMTELQKSVLISPYPCAKEIEFVLEFYNAKKYVRFILADKIDNDSHLRKKFGLV</sequence>
<dbReference type="AlphaFoldDB" id="A0A2H0TC08"/>
<protein>
    <recommendedName>
        <fullName evidence="1">Transcriptional repressor PaaX-like central Cas2-like domain-containing protein</fullName>
    </recommendedName>
</protein>
<evidence type="ECO:0000259" key="1">
    <source>
        <dbReference type="Pfam" id="PF20803"/>
    </source>
</evidence>
<name>A0A2H0TC08_9BACT</name>
<accession>A0A2H0TC08</accession>
<gene>
    <name evidence="2" type="ORF">COU49_00620</name>
</gene>
<dbReference type="Pfam" id="PF20803">
    <property type="entry name" value="PaaX_M"/>
    <property type="match status" value="1"/>
</dbReference>
<dbReference type="Gene3D" id="3.30.70.2650">
    <property type="match status" value="1"/>
</dbReference>
<organism evidence="2 3">
    <name type="scientific">Candidatus Nomurabacteria bacterium CG10_big_fil_rev_8_21_14_0_10_35_16</name>
    <dbReference type="NCBI Taxonomy" id="1974731"/>
    <lineage>
        <taxon>Bacteria</taxon>
        <taxon>Candidatus Nomuraibacteriota</taxon>
    </lineage>
</organism>
<comment type="caution">
    <text evidence="2">The sequence shown here is derived from an EMBL/GenBank/DDBJ whole genome shotgun (WGS) entry which is preliminary data.</text>
</comment>
<feature type="domain" description="Transcriptional repressor PaaX-like central Cas2-like" evidence="1">
    <location>
        <begin position="110"/>
        <end position="184"/>
    </location>
</feature>
<proteinExistence type="predicted"/>
<evidence type="ECO:0000313" key="2">
    <source>
        <dbReference type="EMBL" id="PIR68531.1"/>
    </source>
</evidence>
<dbReference type="InterPro" id="IPR048846">
    <property type="entry name" value="PaaX-like_central"/>
</dbReference>
<evidence type="ECO:0000313" key="3">
    <source>
        <dbReference type="Proteomes" id="UP000230094"/>
    </source>
</evidence>